<gene>
    <name evidence="1" type="ORF">F7725_009627</name>
</gene>
<dbReference type="OrthoDB" id="416119at2759"/>
<organism evidence="1 2">
    <name type="scientific">Dissostichus mawsoni</name>
    <name type="common">Antarctic cod</name>
    <dbReference type="NCBI Taxonomy" id="36200"/>
    <lineage>
        <taxon>Eukaryota</taxon>
        <taxon>Metazoa</taxon>
        <taxon>Chordata</taxon>
        <taxon>Craniata</taxon>
        <taxon>Vertebrata</taxon>
        <taxon>Euteleostomi</taxon>
        <taxon>Actinopterygii</taxon>
        <taxon>Neopterygii</taxon>
        <taxon>Teleostei</taxon>
        <taxon>Neoteleostei</taxon>
        <taxon>Acanthomorphata</taxon>
        <taxon>Eupercaria</taxon>
        <taxon>Perciformes</taxon>
        <taxon>Notothenioidei</taxon>
        <taxon>Nototheniidae</taxon>
        <taxon>Dissostichus</taxon>
    </lineage>
</organism>
<comment type="caution">
    <text evidence="1">The sequence shown here is derived from an EMBL/GenBank/DDBJ whole genome shotgun (WGS) entry which is preliminary data.</text>
</comment>
<keyword evidence="2" id="KW-1185">Reference proteome</keyword>
<reference evidence="1 2" key="1">
    <citation type="submission" date="2020-03" db="EMBL/GenBank/DDBJ databases">
        <title>Dissostichus mawsoni Genome sequencing and assembly.</title>
        <authorList>
            <person name="Park H."/>
        </authorList>
    </citation>
    <scope>NUCLEOTIDE SEQUENCE [LARGE SCALE GENOMIC DNA]</scope>
    <source>
        <strain evidence="1">DM0001</strain>
        <tissue evidence="1">Muscle</tissue>
    </source>
</reference>
<protein>
    <submittedName>
        <fullName evidence="1">Uncharacterized protein</fullName>
    </submittedName>
</protein>
<sequence length="268" mass="31295">MSVAQTIMAALKRTEHCVLTKIDSTVTAAVGELHTKIDNLSRDLISEILNVRTEFTKFLKMLGRRTQLFYSRIDYFIVDDQLLPLIPSSQYHSIVLVQMDMMFPGNIAPQRTWRLDPHLLSYEHFKTYLSDQIDFFLEMNDTKEISRSVLWESLKAYIRGQAISYTAHKNKERSKRLKELTHSIADVDRRYALLPMADLFKEKVPLQFEFNTLSTWRAEKNIKKLNRFTMNMGTEQGDSLHFSSSSRRLDRRSQGSIQVLIRLCIIPK</sequence>
<evidence type="ECO:0000313" key="1">
    <source>
        <dbReference type="EMBL" id="KAF3837859.1"/>
    </source>
</evidence>
<dbReference type="AlphaFoldDB" id="A0A7J5XMR9"/>
<evidence type="ECO:0000313" key="2">
    <source>
        <dbReference type="Proteomes" id="UP000518266"/>
    </source>
</evidence>
<name>A0A7J5XMR9_DISMA</name>
<dbReference type="EMBL" id="JAAKFY010000022">
    <property type="protein sequence ID" value="KAF3837859.1"/>
    <property type="molecule type" value="Genomic_DNA"/>
</dbReference>
<dbReference type="Proteomes" id="UP000518266">
    <property type="component" value="Unassembled WGS sequence"/>
</dbReference>
<proteinExistence type="predicted"/>
<accession>A0A7J5XMR9</accession>